<dbReference type="InterPro" id="IPR036056">
    <property type="entry name" value="Fibrinogen-like_C"/>
</dbReference>
<organism evidence="3 4">
    <name type="scientific">Nematostella vectensis</name>
    <name type="common">Starlet sea anemone</name>
    <dbReference type="NCBI Taxonomy" id="45351"/>
    <lineage>
        <taxon>Eukaryota</taxon>
        <taxon>Metazoa</taxon>
        <taxon>Cnidaria</taxon>
        <taxon>Anthozoa</taxon>
        <taxon>Hexacorallia</taxon>
        <taxon>Actiniaria</taxon>
        <taxon>Edwardsiidae</taxon>
        <taxon>Nematostella</taxon>
    </lineage>
</organism>
<dbReference type="PROSITE" id="PS51406">
    <property type="entry name" value="FIBRINOGEN_C_2"/>
    <property type="match status" value="1"/>
</dbReference>
<dbReference type="OMA" id="GRENCAI"/>
<dbReference type="Gene3D" id="3.90.215.10">
    <property type="entry name" value="Gamma Fibrinogen, chain A, domain 1"/>
    <property type="match status" value="1"/>
</dbReference>
<dbReference type="CDD" id="cd00087">
    <property type="entry name" value="FReD"/>
    <property type="match status" value="1"/>
</dbReference>
<accession>A7SR68</accession>
<dbReference type="HOGENOM" id="CLU_038628_6_0_1"/>
<dbReference type="SUPFAM" id="SSF56496">
    <property type="entry name" value="Fibrinogen C-terminal domain-like"/>
    <property type="match status" value="1"/>
</dbReference>
<evidence type="ECO:0000313" key="3">
    <source>
        <dbReference type="EMBL" id="EDO33821.1"/>
    </source>
</evidence>
<dbReference type="eggNOG" id="KOG2579">
    <property type="taxonomic scope" value="Eukaryota"/>
</dbReference>
<evidence type="ECO:0000259" key="2">
    <source>
        <dbReference type="PROSITE" id="PS51406"/>
    </source>
</evidence>
<dbReference type="Pfam" id="PF00147">
    <property type="entry name" value="Fibrinogen_C"/>
    <property type="match status" value="1"/>
</dbReference>
<dbReference type="InterPro" id="IPR020837">
    <property type="entry name" value="Fibrinogen_CS"/>
</dbReference>
<protein>
    <recommendedName>
        <fullName evidence="2">Fibrinogen C-terminal domain-containing protein</fullName>
    </recommendedName>
</protein>
<dbReference type="FunFam" id="3.90.215.10:FF:000001">
    <property type="entry name" value="Tenascin isoform 1"/>
    <property type="match status" value="1"/>
</dbReference>
<dbReference type="AlphaFoldDB" id="A7SR68"/>
<dbReference type="InterPro" id="IPR002181">
    <property type="entry name" value="Fibrinogen_a/b/g_C_dom"/>
</dbReference>
<dbReference type="GO" id="GO:0005615">
    <property type="term" value="C:extracellular space"/>
    <property type="evidence" value="ECO:0000318"/>
    <property type="project" value="GO_Central"/>
</dbReference>
<dbReference type="PhylomeDB" id="A7SR68"/>
<keyword evidence="4" id="KW-1185">Reference proteome</keyword>
<dbReference type="PANTHER" id="PTHR19143">
    <property type="entry name" value="FIBRINOGEN/TENASCIN/ANGIOPOEITIN"/>
    <property type="match status" value="1"/>
</dbReference>
<evidence type="ECO:0000256" key="1">
    <source>
        <dbReference type="ARBA" id="ARBA00023157"/>
    </source>
</evidence>
<dbReference type="EMBL" id="DS469756">
    <property type="protein sequence ID" value="EDO33821.1"/>
    <property type="molecule type" value="Genomic_DNA"/>
</dbReference>
<dbReference type="PROSITE" id="PS00514">
    <property type="entry name" value="FIBRINOGEN_C_1"/>
    <property type="match status" value="1"/>
</dbReference>
<name>A7SR68_NEMVE</name>
<dbReference type="SMART" id="SM00186">
    <property type="entry name" value="FBG"/>
    <property type="match status" value="1"/>
</dbReference>
<dbReference type="STRING" id="45351.A7SR68"/>
<dbReference type="InterPro" id="IPR014716">
    <property type="entry name" value="Fibrinogen_a/b/g_C_1"/>
</dbReference>
<dbReference type="InterPro" id="IPR050373">
    <property type="entry name" value="Fibrinogen_C-term_domain"/>
</dbReference>
<evidence type="ECO:0000313" key="4">
    <source>
        <dbReference type="Proteomes" id="UP000001593"/>
    </source>
</evidence>
<dbReference type="Proteomes" id="UP000001593">
    <property type="component" value="Unassembled WGS sequence"/>
</dbReference>
<proteinExistence type="predicted"/>
<dbReference type="NCBIfam" id="NF040941">
    <property type="entry name" value="GGGWT_bact"/>
    <property type="match status" value="1"/>
</dbReference>
<sequence>MSPRVNPGARNCLDVLKAGGKSNGLYTVKPSADGDAFKVYCDQATDGGGWTVFQKRQDGSVDFYLGWADYKRGFGDMTGEFWLGLDKIHLLTNQTNTTVRIDLMDWTGATGYAVYDHFAVSAENRNYELTLGSYSGTAGDSFSHHVGMAFTTKDQDHDKKADDNCAVLMTSAWWYNSCRHSDLNGNYRQGEDPLDYNGIIWYTWKGHRYSMKRSEMKIRPADYVP</sequence>
<feature type="domain" description="Fibrinogen C-terminal" evidence="2">
    <location>
        <begin position="3"/>
        <end position="222"/>
    </location>
</feature>
<dbReference type="InParanoid" id="A7SR68"/>
<keyword evidence="1" id="KW-1015">Disulfide bond</keyword>
<dbReference type="PANTHER" id="PTHR19143:SF424">
    <property type="entry name" value="FIBRINOGEN C-TERMINAL DOMAIN-CONTAINING PROTEIN"/>
    <property type="match status" value="1"/>
</dbReference>
<gene>
    <name evidence="3" type="ORF">NEMVEDRAFT_v1g216157</name>
</gene>
<reference evidence="3 4" key="1">
    <citation type="journal article" date="2007" name="Science">
        <title>Sea anemone genome reveals ancestral eumetazoan gene repertoire and genomic organization.</title>
        <authorList>
            <person name="Putnam N.H."/>
            <person name="Srivastava M."/>
            <person name="Hellsten U."/>
            <person name="Dirks B."/>
            <person name="Chapman J."/>
            <person name="Salamov A."/>
            <person name="Terry A."/>
            <person name="Shapiro H."/>
            <person name="Lindquist E."/>
            <person name="Kapitonov V.V."/>
            <person name="Jurka J."/>
            <person name="Genikhovich G."/>
            <person name="Grigoriev I.V."/>
            <person name="Lucas S.M."/>
            <person name="Steele R.E."/>
            <person name="Finnerty J.R."/>
            <person name="Technau U."/>
            <person name="Martindale M.Q."/>
            <person name="Rokhsar D.S."/>
        </authorList>
    </citation>
    <scope>NUCLEOTIDE SEQUENCE [LARGE SCALE GENOMIC DNA]</scope>
    <source>
        <strain evidence="4">CH2 X CH6</strain>
    </source>
</reference>